<keyword evidence="3" id="KW-1185">Reference proteome</keyword>
<dbReference type="AlphaFoldDB" id="A0AAV6H5Y1"/>
<accession>A0AAV6H5Y1</accession>
<evidence type="ECO:0000313" key="3">
    <source>
        <dbReference type="Proteomes" id="UP000823561"/>
    </source>
</evidence>
<dbReference type="Proteomes" id="UP000823561">
    <property type="component" value="Chromosome 5"/>
</dbReference>
<feature type="region of interest" description="Disordered" evidence="1">
    <location>
        <begin position="45"/>
        <end position="88"/>
    </location>
</feature>
<protein>
    <submittedName>
        <fullName evidence="2">Uncharacterized protein</fullName>
    </submittedName>
</protein>
<name>A0AAV6H5Y1_9TELE</name>
<sequence>MQPPSSPCIFSSSPTPPPSLCPSPFPSRALTLLFSSFTTSPSSLAPWGLRMTPPTTRTPRTPRTQHALPWLPRDSPRSGASLCRSLHF</sequence>
<feature type="region of interest" description="Disordered" evidence="1">
    <location>
        <begin position="1"/>
        <end position="21"/>
    </location>
</feature>
<evidence type="ECO:0000313" key="2">
    <source>
        <dbReference type="EMBL" id="KAG5281412.1"/>
    </source>
</evidence>
<gene>
    <name evidence="2" type="ORF">AALO_G00071850</name>
</gene>
<organism evidence="2 3">
    <name type="scientific">Alosa alosa</name>
    <name type="common">allis shad</name>
    <dbReference type="NCBI Taxonomy" id="278164"/>
    <lineage>
        <taxon>Eukaryota</taxon>
        <taxon>Metazoa</taxon>
        <taxon>Chordata</taxon>
        <taxon>Craniata</taxon>
        <taxon>Vertebrata</taxon>
        <taxon>Euteleostomi</taxon>
        <taxon>Actinopterygii</taxon>
        <taxon>Neopterygii</taxon>
        <taxon>Teleostei</taxon>
        <taxon>Clupei</taxon>
        <taxon>Clupeiformes</taxon>
        <taxon>Clupeoidei</taxon>
        <taxon>Clupeidae</taxon>
        <taxon>Alosa</taxon>
    </lineage>
</organism>
<evidence type="ECO:0000256" key="1">
    <source>
        <dbReference type="SAM" id="MobiDB-lite"/>
    </source>
</evidence>
<reference evidence="2" key="1">
    <citation type="submission" date="2020-10" db="EMBL/GenBank/DDBJ databases">
        <title>Chromosome-scale genome assembly of the Allis shad, Alosa alosa.</title>
        <authorList>
            <person name="Margot Z."/>
            <person name="Christophe K."/>
            <person name="Cabau C."/>
            <person name="Louis A."/>
            <person name="Berthelot C."/>
            <person name="Parey E."/>
            <person name="Roest Crollius H."/>
            <person name="Montfort J."/>
            <person name="Robinson-Rechavi M."/>
            <person name="Bucao C."/>
            <person name="Bouchez O."/>
            <person name="Gislard M."/>
            <person name="Lluch J."/>
            <person name="Milhes M."/>
            <person name="Lampietro C."/>
            <person name="Lopez Roques C."/>
            <person name="Donnadieu C."/>
            <person name="Braasch I."/>
            <person name="Desvignes T."/>
            <person name="Postlethwait J."/>
            <person name="Bobe J."/>
            <person name="Guiguen Y."/>
        </authorList>
    </citation>
    <scope>NUCLEOTIDE SEQUENCE</scope>
    <source>
        <strain evidence="2">M-15738</strain>
        <tissue evidence="2">Blood</tissue>
    </source>
</reference>
<dbReference type="EMBL" id="JADWDJ010000005">
    <property type="protein sequence ID" value="KAG5281412.1"/>
    <property type="molecule type" value="Genomic_DNA"/>
</dbReference>
<feature type="compositionally biased region" description="Low complexity" evidence="1">
    <location>
        <begin position="45"/>
        <end position="64"/>
    </location>
</feature>
<proteinExistence type="predicted"/>
<comment type="caution">
    <text evidence="2">The sequence shown here is derived from an EMBL/GenBank/DDBJ whole genome shotgun (WGS) entry which is preliminary data.</text>
</comment>